<dbReference type="InterPro" id="IPR012469">
    <property type="entry name" value="DUF1688"/>
</dbReference>
<comment type="caution">
    <text evidence="1">The sequence shown here is derived from an EMBL/GenBank/DDBJ whole genome shotgun (WGS) entry which is preliminary data.</text>
</comment>
<dbReference type="VEuPathDB" id="FungiDB:LCOR_10916.1"/>
<keyword evidence="2" id="KW-1185">Reference proteome</keyword>
<dbReference type="STRING" id="1263082.A0A068SFV3"/>
<dbReference type="Pfam" id="PF07958">
    <property type="entry name" value="DUF1688"/>
    <property type="match status" value="1"/>
</dbReference>
<dbReference type="EMBL" id="CBTN010000083">
    <property type="protein sequence ID" value="CDH60126.1"/>
    <property type="molecule type" value="Genomic_DNA"/>
</dbReference>
<dbReference type="Proteomes" id="UP000027586">
    <property type="component" value="Unassembled WGS sequence"/>
</dbReference>
<dbReference type="OrthoDB" id="2153176at2759"/>
<evidence type="ECO:0000313" key="2">
    <source>
        <dbReference type="Proteomes" id="UP000027586"/>
    </source>
</evidence>
<dbReference type="PANTHER" id="PTHR31687:SF3">
    <property type="entry name" value="PROTEIN URG3"/>
    <property type="match status" value="1"/>
</dbReference>
<sequence>MTIPPQDYLRTLNSIRDRCYQVYEQAAKGALEYFDVDESKLPAVVDHVMALTHRRFPDMDAIPPHSRLRHFDHVYQTWREKAAKAGDKIELARKLVDLVIVSVLVDAGAGPEWKYKTDNDKLVGRSEGLALASVDMFLSGSFSSTSVLDQVDAEGLANVSPKTMAQGFQVTESNPMVGLEGRSTLLNRLGNTLKSQPKYFPASGSCPTSRPGNLIDYILVNKQDDGSISIDTLWEAVMSLGSIWPARVEVNGVQLGDVWPCPCLGPNPPDNLVPFHKLSQWLTYSLTEVIETALDMHVEGIDKLTGLPEYRNGGLFIDYGVFVIKPEQIERGGGNGSNILPTFEGHDPLIVEWRALTVVYLDKVHKELEAKLGRKLKLAQVLEGGTWTAGREIAATLRPDNAGPPIIIKSDGTLF</sequence>
<evidence type="ECO:0000313" key="1">
    <source>
        <dbReference type="EMBL" id="CDH60126.1"/>
    </source>
</evidence>
<dbReference type="AlphaFoldDB" id="A0A068SFV3"/>
<name>A0A068SFV3_9FUNG</name>
<accession>A0A068SFV3</accession>
<organism evidence="1 2">
    <name type="scientific">Lichtheimia corymbifera JMRC:FSU:9682</name>
    <dbReference type="NCBI Taxonomy" id="1263082"/>
    <lineage>
        <taxon>Eukaryota</taxon>
        <taxon>Fungi</taxon>
        <taxon>Fungi incertae sedis</taxon>
        <taxon>Mucoromycota</taxon>
        <taxon>Mucoromycotina</taxon>
        <taxon>Mucoromycetes</taxon>
        <taxon>Mucorales</taxon>
        <taxon>Lichtheimiaceae</taxon>
        <taxon>Lichtheimia</taxon>
    </lineage>
</organism>
<dbReference type="PANTHER" id="PTHR31687">
    <property type="match status" value="1"/>
</dbReference>
<reference evidence="1" key="1">
    <citation type="submission" date="2013-08" db="EMBL/GenBank/DDBJ databases">
        <title>Gene expansion shapes genome architecture in the human pathogen Lichtheimia corymbifera: an evolutionary genomics analysis in the ancient terrestrial Mucorales (Mucoromycotina).</title>
        <authorList>
            <person name="Schwartze V.U."/>
            <person name="Winter S."/>
            <person name="Shelest E."/>
            <person name="Marcet-Houben M."/>
            <person name="Horn F."/>
            <person name="Wehner S."/>
            <person name="Hoffmann K."/>
            <person name="Riege K."/>
            <person name="Sammeth M."/>
            <person name="Nowrousian M."/>
            <person name="Valiante V."/>
            <person name="Linde J."/>
            <person name="Jacobsen I.D."/>
            <person name="Marz M."/>
            <person name="Brakhage A.A."/>
            <person name="Gabaldon T."/>
            <person name="Bocker S."/>
            <person name="Voigt K."/>
        </authorList>
    </citation>
    <scope>NUCLEOTIDE SEQUENCE [LARGE SCALE GENOMIC DNA]</scope>
    <source>
        <strain evidence="1">FSU 9682</strain>
    </source>
</reference>
<proteinExistence type="predicted"/>
<gene>
    <name evidence="1" type="ORF">LCOR_10916.1</name>
</gene>
<protein>
    <submittedName>
        <fullName evidence="1">Duf1688-domain-containing protein</fullName>
    </submittedName>
</protein>